<dbReference type="EMBL" id="CM008978">
    <property type="protein sequence ID" value="PNW70437.1"/>
    <property type="molecule type" value="Genomic_DNA"/>
</dbReference>
<gene>
    <name evidence="1" type="ORF">CHLRE_17g719813v5</name>
</gene>
<accession>A0A2K3CQ78</accession>
<protein>
    <submittedName>
        <fullName evidence="1">Uncharacterized protein</fullName>
    </submittedName>
</protein>
<organism evidence="1 2">
    <name type="scientific">Chlamydomonas reinhardtii</name>
    <name type="common">Chlamydomonas smithii</name>
    <dbReference type="NCBI Taxonomy" id="3055"/>
    <lineage>
        <taxon>Eukaryota</taxon>
        <taxon>Viridiplantae</taxon>
        <taxon>Chlorophyta</taxon>
        <taxon>core chlorophytes</taxon>
        <taxon>Chlorophyceae</taxon>
        <taxon>CS clade</taxon>
        <taxon>Chlamydomonadales</taxon>
        <taxon>Chlamydomonadaceae</taxon>
        <taxon>Chlamydomonas</taxon>
    </lineage>
</organism>
<dbReference type="GeneID" id="66057021"/>
<dbReference type="Gramene" id="PNW70437">
    <property type="protein sequence ID" value="PNW70437"/>
    <property type="gene ID" value="CHLRE_17g719813v5"/>
</dbReference>
<dbReference type="KEGG" id="cre:CHLRE_17g719813v5"/>
<dbReference type="InParanoid" id="A0A2K3CQ78"/>
<dbReference type="RefSeq" id="XP_042914696.1">
    <property type="nucleotide sequence ID" value="XM_043072237.1"/>
</dbReference>
<proteinExistence type="predicted"/>
<keyword evidence="2" id="KW-1185">Reference proteome</keyword>
<sequence>MFERGAWVRPQTASARSAYTAAVSPRYCAAHCRGHGAPAGGLGGGGAEGASAAP</sequence>
<name>A0A2K3CQ78_CHLRE</name>
<dbReference type="AlphaFoldDB" id="A0A2K3CQ78"/>
<evidence type="ECO:0000313" key="2">
    <source>
        <dbReference type="Proteomes" id="UP000006906"/>
    </source>
</evidence>
<dbReference type="Proteomes" id="UP000006906">
    <property type="component" value="Chromosome 17"/>
</dbReference>
<reference evidence="1 2" key="1">
    <citation type="journal article" date="2007" name="Science">
        <title>The Chlamydomonas genome reveals the evolution of key animal and plant functions.</title>
        <authorList>
            <person name="Merchant S.S."/>
            <person name="Prochnik S.E."/>
            <person name="Vallon O."/>
            <person name="Harris E.H."/>
            <person name="Karpowicz S.J."/>
            <person name="Witman G.B."/>
            <person name="Terry A."/>
            <person name="Salamov A."/>
            <person name="Fritz-Laylin L.K."/>
            <person name="Marechal-Drouard L."/>
            <person name="Marshall W.F."/>
            <person name="Qu L.H."/>
            <person name="Nelson D.R."/>
            <person name="Sanderfoot A.A."/>
            <person name="Spalding M.H."/>
            <person name="Kapitonov V.V."/>
            <person name="Ren Q."/>
            <person name="Ferris P."/>
            <person name="Lindquist E."/>
            <person name="Shapiro H."/>
            <person name="Lucas S.M."/>
            <person name="Grimwood J."/>
            <person name="Schmutz J."/>
            <person name="Cardol P."/>
            <person name="Cerutti H."/>
            <person name="Chanfreau G."/>
            <person name="Chen C.L."/>
            <person name="Cognat V."/>
            <person name="Croft M.T."/>
            <person name="Dent R."/>
            <person name="Dutcher S."/>
            <person name="Fernandez E."/>
            <person name="Fukuzawa H."/>
            <person name="Gonzalez-Ballester D."/>
            <person name="Gonzalez-Halphen D."/>
            <person name="Hallmann A."/>
            <person name="Hanikenne M."/>
            <person name="Hippler M."/>
            <person name="Inwood W."/>
            <person name="Jabbari K."/>
            <person name="Kalanon M."/>
            <person name="Kuras R."/>
            <person name="Lefebvre P.A."/>
            <person name="Lemaire S.D."/>
            <person name="Lobanov A.V."/>
            <person name="Lohr M."/>
            <person name="Manuell A."/>
            <person name="Meier I."/>
            <person name="Mets L."/>
            <person name="Mittag M."/>
            <person name="Mittelmeier T."/>
            <person name="Moroney J.V."/>
            <person name="Moseley J."/>
            <person name="Napoli C."/>
            <person name="Nedelcu A.M."/>
            <person name="Niyogi K."/>
            <person name="Novoselov S.V."/>
            <person name="Paulsen I.T."/>
            <person name="Pazour G."/>
            <person name="Purton S."/>
            <person name="Ral J.P."/>
            <person name="Riano-Pachon D.M."/>
            <person name="Riekhof W."/>
            <person name="Rymarquis L."/>
            <person name="Schroda M."/>
            <person name="Stern D."/>
            <person name="Umen J."/>
            <person name="Willows R."/>
            <person name="Wilson N."/>
            <person name="Zimmer S.L."/>
            <person name="Allmer J."/>
            <person name="Balk J."/>
            <person name="Bisova K."/>
            <person name="Chen C.J."/>
            <person name="Elias M."/>
            <person name="Gendler K."/>
            <person name="Hauser C."/>
            <person name="Lamb M.R."/>
            <person name="Ledford H."/>
            <person name="Long J.C."/>
            <person name="Minagawa J."/>
            <person name="Page M.D."/>
            <person name="Pan J."/>
            <person name="Pootakham W."/>
            <person name="Roje S."/>
            <person name="Rose A."/>
            <person name="Stahlberg E."/>
            <person name="Terauchi A.M."/>
            <person name="Yang P."/>
            <person name="Ball S."/>
            <person name="Bowler C."/>
            <person name="Dieckmann C.L."/>
            <person name="Gladyshev V.N."/>
            <person name="Green P."/>
            <person name="Jorgensen R."/>
            <person name="Mayfield S."/>
            <person name="Mueller-Roeber B."/>
            <person name="Rajamani S."/>
            <person name="Sayre R.T."/>
            <person name="Brokstein P."/>
            <person name="Dubchak I."/>
            <person name="Goodstein D."/>
            <person name="Hornick L."/>
            <person name="Huang Y.W."/>
            <person name="Jhaveri J."/>
            <person name="Luo Y."/>
            <person name="Martinez D."/>
            <person name="Ngau W.C."/>
            <person name="Otillar B."/>
            <person name="Poliakov A."/>
            <person name="Porter A."/>
            <person name="Szajkowski L."/>
            <person name="Werner G."/>
            <person name="Zhou K."/>
            <person name="Grigoriev I.V."/>
            <person name="Rokhsar D.S."/>
            <person name="Grossman A.R."/>
        </authorList>
    </citation>
    <scope>NUCLEOTIDE SEQUENCE [LARGE SCALE GENOMIC DNA]</scope>
    <source>
        <strain evidence="2">CC-503</strain>
    </source>
</reference>
<evidence type="ECO:0000313" key="1">
    <source>
        <dbReference type="EMBL" id="PNW70437.1"/>
    </source>
</evidence>